<dbReference type="STRING" id="479435.Kfla_2439"/>
<dbReference type="InterPro" id="IPR036102">
    <property type="entry name" value="OsmC/Ohrsf"/>
</dbReference>
<protein>
    <submittedName>
        <fullName evidence="2">OsmC family protein</fullName>
    </submittedName>
</protein>
<dbReference type="Gene3D" id="3.30.300.20">
    <property type="match status" value="1"/>
</dbReference>
<dbReference type="Gene3D" id="3.40.50.1820">
    <property type="entry name" value="alpha/beta hydrolase"/>
    <property type="match status" value="1"/>
</dbReference>
<feature type="domain" description="AB hydrolase-1" evidence="1">
    <location>
        <begin position="33"/>
        <end position="210"/>
    </location>
</feature>
<accession>D2PW61</accession>
<evidence type="ECO:0000313" key="3">
    <source>
        <dbReference type="Proteomes" id="UP000007967"/>
    </source>
</evidence>
<organism evidence="2 3">
    <name type="scientific">Kribbella flavida (strain DSM 17836 / JCM 10339 / NBRC 14399)</name>
    <dbReference type="NCBI Taxonomy" id="479435"/>
    <lineage>
        <taxon>Bacteria</taxon>
        <taxon>Bacillati</taxon>
        <taxon>Actinomycetota</taxon>
        <taxon>Actinomycetes</taxon>
        <taxon>Propionibacteriales</taxon>
        <taxon>Kribbellaceae</taxon>
        <taxon>Kribbella</taxon>
    </lineage>
</organism>
<dbReference type="RefSeq" id="WP_012920069.1">
    <property type="nucleotide sequence ID" value="NC_013729.1"/>
</dbReference>
<reference evidence="3" key="1">
    <citation type="submission" date="2009-09" db="EMBL/GenBank/DDBJ databases">
        <title>The complete genome of Kribbella flavida DSM 17836.</title>
        <authorList>
            <consortium name="US DOE Joint Genome Institute (JGI-PGF)"/>
            <person name="Lucas S."/>
            <person name="Copeland A."/>
            <person name="Lapidus A."/>
            <person name="Glavina del Rio T."/>
            <person name="Dalin E."/>
            <person name="Tice H."/>
            <person name="Bruce D."/>
            <person name="Goodwin L."/>
            <person name="Pitluck S."/>
            <person name="Kyrpides N."/>
            <person name="Mavromatis K."/>
            <person name="Ivanova N."/>
            <person name="Saunders E."/>
            <person name="Brettin T."/>
            <person name="Detter J.C."/>
            <person name="Han C."/>
            <person name="Larimer F."/>
            <person name="Land M."/>
            <person name="Hauser L."/>
            <person name="Markowitz V."/>
            <person name="Cheng J.-F."/>
            <person name="Hugenholtz P."/>
            <person name="Woyke T."/>
            <person name="Wu D."/>
            <person name="Pukall R."/>
            <person name="Klenk H.-P."/>
            <person name="Eisen J.A."/>
        </authorList>
    </citation>
    <scope>NUCLEOTIDE SEQUENCE [LARGE SCALE GENOMIC DNA]</scope>
    <source>
        <strain evidence="3">DSM 17836 / JCM 10339 / NBRC 14399</strain>
    </source>
</reference>
<dbReference type="HOGENOM" id="CLU_681299_0_0_11"/>
<evidence type="ECO:0000313" key="2">
    <source>
        <dbReference type="EMBL" id="ADB31513.1"/>
    </source>
</evidence>
<dbReference type="PANTHER" id="PTHR39624">
    <property type="entry name" value="PROTEIN INVOLVED IN RIMO-MEDIATED BETA-METHYLTHIOLATION OF RIBOSOMAL PROTEIN S12 YCAO"/>
    <property type="match status" value="1"/>
</dbReference>
<dbReference type="InterPro" id="IPR029058">
    <property type="entry name" value="AB_hydrolase_fold"/>
</dbReference>
<dbReference type="Pfam" id="PF12697">
    <property type="entry name" value="Abhydrolase_6"/>
    <property type="match status" value="1"/>
</dbReference>
<reference evidence="2 3" key="2">
    <citation type="journal article" date="2010" name="Stand. Genomic Sci.">
        <title>Complete genome sequence of Kribbella flavida type strain (IFO 14399).</title>
        <authorList>
            <person name="Pukall R."/>
            <person name="Lapidus A."/>
            <person name="Glavina Del Rio T."/>
            <person name="Copeland A."/>
            <person name="Tice H."/>
            <person name="Cheng J.-F."/>
            <person name="Lucas S."/>
            <person name="Chen F."/>
            <person name="Nolan M."/>
            <person name="LaButti K."/>
            <person name="Pati A."/>
            <person name="Ivanova N."/>
            <person name="Mavrommatis K."/>
            <person name="Mikhailova N."/>
            <person name="Pitluck S."/>
            <person name="Bruce D."/>
            <person name="Goodwin L."/>
            <person name="Land M."/>
            <person name="Hauser L."/>
            <person name="Chang Y.-J."/>
            <person name="Jeffries C.D."/>
            <person name="Chen A."/>
            <person name="Palaniappan K."/>
            <person name="Chain P."/>
            <person name="Rohde M."/>
            <person name="Goeker M."/>
            <person name="Bristow J."/>
            <person name="Eisen J.A."/>
            <person name="Markowitz V."/>
            <person name="Hugenholtz P."/>
            <person name="Kyrpides N.C."/>
            <person name="Klenk H.-P."/>
            <person name="Brettin T."/>
        </authorList>
    </citation>
    <scope>NUCLEOTIDE SEQUENCE [LARGE SCALE GENOMIC DNA]</scope>
    <source>
        <strain evidence="3">DSM 17836 / JCM 10339 / NBRC 14399</strain>
    </source>
</reference>
<dbReference type="InterPro" id="IPR003718">
    <property type="entry name" value="OsmC/Ohr_fam"/>
</dbReference>
<dbReference type="eggNOG" id="COG1765">
    <property type="taxonomic scope" value="Bacteria"/>
</dbReference>
<dbReference type="eggNOG" id="COG1073">
    <property type="taxonomic scope" value="Bacteria"/>
</dbReference>
<sequence length="339" mass="35613">MTDSMVAVELDRSRGGSLEALLALPSGEVRAYAVLAHRSAAAAAVIAETLAGSGLAVLLFESTDVEDVVRAADHLRANFEAPSVLIGHSAGGVAVLAASRRIAETRAVVTVNAPSGEIPPAHTALLVMHAPTDQVVGIQHAGHLFVAARHPKSFIALDGADHLLSDPADAAYAAAVLAAWVARHLPAAGTPAPSAAELAHRVVVTESADAPYGQRITAGRHQLTADEPVPLGKDTGPTPYDLLLAALGACTSMTLRMYAERKQLPLRQVSVQLRHARIHATDCENCETAVGLLDRIDVRIQLDGDLTDEQRDRLLAIAGKCPVHRTLHSEVQIRTSLDG</sequence>
<gene>
    <name evidence="2" type="ordered locus">Kfla_2439</name>
</gene>
<dbReference type="SUPFAM" id="SSF53474">
    <property type="entry name" value="alpha/beta-Hydrolases"/>
    <property type="match status" value="1"/>
</dbReference>
<dbReference type="AlphaFoldDB" id="D2PW61"/>
<dbReference type="Proteomes" id="UP000007967">
    <property type="component" value="Chromosome"/>
</dbReference>
<dbReference type="EMBL" id="CP001736">
    <property type="protein sequence ID" value="ADB31513.1"/>
    <property type="molecule type" value="Genomic_DNA"/>
</dbReference>
<dbReference type="Pfam" id="PF02566">
    <property type="entry name" value="OsmC"/>
    <property type="match status" value="1"/>
</dbReference>
<dbReference type="PANTHER" id="PTHR39624:SF2">
    <property type="entry name" value="OSMC-LIKE PROTEIN"/>
    <property type="match status" value="1"/>
</dbReference>
<dbReference type="InterPro" id="IPR000073">
    <property type="entry name" value="AB_hydrolase_1"/>
</dbReference>
<dbReference type="InterPro" id="IPR015946">
    <property type="entry name" value="KH_dom-like_a/b"/>
</dbReference>
<keyword evidence="3" id="KW-1185">Reference proteome</keyword>
<dbReference type="KEGG" id="kfl:Kfla_2439"/>
<evidence type="ECO:0000259" key="1">
    <source>
        <dbReference type="Pfam" id="PF12697"/>
    </source>
</evidence>
<name>D2PW61_KRIFD</name>
<proteinExistence type="predicted"/>
<dbReference type="SUPFAM" id="SSF82784">
    <property type="entry name" value="OsmC-like"/>
    <property type="match status" value="1"/>
</dbReference>